<feature type="compositionally biased region" description="Low complexity" evidence="1">
    <location>
        <begin position="42"/>
        <end position="63"/>
    </location>
</feature>
<evidence type="ECO:0000313" key="2">
    <source>
        <dbReference type="EMBL" id="KAF8468509.1"/>
    </source>
</evidence>
<protein>
    <submittedName>
        <fullName evidence="2">Uncharacterized protein</fullName>
    </submittedName>
</protein>
<dbReference type="AlphaFoldDB" id="A0A9P5JXU8"/>
<dbReference type="EMBL" id="WHVB01000032">
    <property type="protein sequence ID" value="KAF8468509.1"/>
    <property type="molecule type" value="Genomic_DNA"/>
</dbReference>
<dbReference type="OrthoDB" id="3261714at2759"/>
<gene>
    <name evidence="2" type="ORF">DFH94DRAFT_283217</name>
</gene>
<feature type="region of interest" description="Disordered" evidence="1">
    <location>
        <begin position="162"/>
        <end position="236"/>
    </location>
</feature>
<name>A0A9P5JXU8_9AGAM</name>
<dbReference type="Proteomes" id="UP000759537">
    <property type="component" value="Unassembled WGS sequence"/>
</dbReference>
<evidence type="ECO:0000256" key="1">
    <source>
        <dbReference type="SAM" id="MobiDB-lite"/>
    </source>
</evidence>
<proteinExistence type="predicted"/>
<feature type="region of interest" description="Disordered" evidence="1">
    <location>
        <begin position="30"/>
        <end position="148"/>
    </location>
</feature>
<comment type="caution">
    <text evidence="2">The sequence shown here is derived from an EMBL/GenBank/DDBJ whole genome shotgun (WGS) entry which is preliminary data.</text>
</comment>
<reference evidence="2" key="1">
    <citation type="submission" date="2019-10" db="EMBL/GenBank/DDBJ databases">
        <authorList>
            <consortium name="DOE Joint Genome Institute"/>
            <person name="Kuo A."/>
            <person name="Miyauchi S."/>
            <person name="Kiss E."/>
            <person name="Drula E."/>
            <person name="Kohler A."/>
            <person name="Sanchez-Garcia M."/>
            <person name="Andreopoulos B."/>
            <person name="Barry K.W."/>
            <person name="Bonito G."/>
            <person name="Buee M."/>
            <person name="Carver A."/>
            <person name="Chen C."/>
            <person name="Cichocki N."/>
            <person name="Clum A."/>
            <person name="Culley D."/>
            <person name="Crous P.W."/>
            <person name="Fauchery L."/>
            <person name="Girlanda M."/>
            <person name="Hayes R."/>
            <person name="Keri Z."/>
            <person name="LaButti K."/>
            <person name="Lipzen A."/>
            <person name="Lombard V."/>
            <person name="Magnuson J."/>
            <person name="Maillard F."/>
            <person name="Morin E."/>
            <person name="Murat C."/>
            <person name="Nolan M."/>
            <person name="Ohm R."/>
            <person name="Pangilinan J."/>
            <person name="Pereira M."/>
            <person name="Perotto S."/>
            <person name="Peter M."/>
            <person name="Riley R."/>
            <person name="Sitrit Y."/>
            <person name="Stielow B."/>
            <person name="Szollosi G."/>
            <person name="Zifcakova L."/>
            <person name="Stursova M."/>
            <person name="Spatafora J.W."/>
            <person name="Tedersoo L."/>
            <person name="Vaario L.-M."/>
            <person name="Yamada A."/>
            <person name="Yan M."/>
            <person name="Wang P."/>
            <person name="Xu J."/>
            <person name="Bruns T."/>
            <person name="Baldrian P."/>
            <person name="Vilgalys R."/>
            <person name="Henrissat B."/>
            <person name="Grigoriev I.V."/>
            <person name="Hibbett D."/>
            <person name="Nagy L.G."/>
            <person name="Martin F.M."/>
        </authorList>
    </citation>
    <scope>NUCLEOTIDE SEQUENCE</scope>
    <source>
        <strain evidence="2">Prilba</strain>
    </source>
</reference>
<reference evidence="2" key="2">
    <citation type="journal article" date="2020" name="Nat. Commun.">
        <title>Large-scale genome sequencing of mycorrhizal fungi provides insights into the early evolution of symbiotic traits.</title>
        <authorList>
            <person name="Miyauchi S."/>
            <person name="Kiss E."/>
            <person name="Kuo A."/>
            <person name="Drula E."/>
            <person name="Kohler A."/>
            <person name="Sanchez-Garcia M."/>
            <person name="Morin E."/>
            <person name="Andreopoulos B."/>
            <person name="Barry K.W."/>
            <person name="Bonito G."/>
            <person name="Buee M."/>
            <person name="Carver A."/>
            <person name="Chen C."/>
            <person name="Cichocki N."/>
            <person name="Clum A."/>
            <person name="Culley D."/>
            <person name="Crous P.W."/>
            <person name="Fauchery L."/>
            <person name="Girlanda M."/>
            <person name="Hayes R.D."/>
            <person name="Keri Z."/>
            <person name="LaButti K."/>
            <person name="Lipzen A."/>
            <person name="Lombard V."/>
            <person name="Magnuson J."/>
            <person name="Maillard F."/>
            <person name="Murat C."/>
            <person name="Nolan M."/>
            <person name="Ohm R.A."/>
            <person name="Pangilinan J."/>
            <person name="Pereira M.F."/>
            <person name="Perotto S."/>
            <person name="Peter M."/>
            <person name="Pfister S."/>
            <person name="Riley R."/>
            <person name="Sitrit Y."/>
            <person name="Stielow J.B."/>
            <person name="Szollosi G."/>
            <person name="Zifcakova L."/>
            <person name="Stursova M."/>
            <person name="Spatafora J.W."/>
            <person name="Tedersoo L."/>
            <person name="Vaario L.M."/>
            <person name="Yamada A."/>
            <person name="Yan M."/>
            <person name="Wang P."/>
            <person name="Xu J."/>
            <person name="Bruns T."/>
            <person name="Baldrian P."/>
            <person name="Vilgalys R."/>
            <person name="Dunand C."/>
            <person name="Henrissat B."/>
            <person name="Grigoriev I.V."/>
            <person name="Hibbett D."/>
            <person name="Nagy L.G."/>
            <person name="Martin F.M."/>
        </authorList>
    </citation>
    <scope>NUCLEOTIDE SEQUENCE</scope>
    <source>
        <strain evidence="2">Prilba</strain>
    </source>
</reference>
<feature type="compositionally biased region" description="Low complexity" evidence="1">
    <location>
        <begin position="75"/>
        <end position="97"/>
    </location>
</feature>
<organism evidence="2 3">
    <name type="scientific">Russula ochroleuca</name>
    <dbReference type="NCBI Taxonomy" id="152965"/>
    <lineage>
        <taxon>Eukaryota</taxon>
        <taxon>Fungi</taxon>
        <taxon>Dikarya</taxon>
        <taxon>Basidiomycota</taxon>
        <taxon>Agaricomycotina</taxon>
        <taxon>Agaricomycetes</taxon>
        <taxon>Russulales</taxon>
        <taxon>Russulaceae</taxon>
        <taxon>Russula</taxon>
    </lineage>
</organism>
<keyword evidence="3" id="KW-1185">Reference proteome</keyword>
<accession>A0A9P5JXU8</accession>
<evidence type="ECO:0000313" key="3">
    <source>
        <dbReference type="Proteomes" id="UP000759537"/>
    </source>
</evidence>
<sequence>MTSQGSVTAMGFSAPEFKTPSLPFAAAKSVTDENAAAAAQARPSGLGRRTTSSSSSSSSRRPSFFGGAHEQFSFDGIDSGNNNSLDDDSGYYSSMSGQNDNDDNEGAPTMNRIQNLNGGGGVVRRPPGVVSNEVPGQQVARGGANPRAAVNPDFEAGFANLTKRVRPGSPGDIGLVGARPRESELSKRPCIRPSHSPLPRSSRRSLSRASAAPLENASHGGTETGMLPHNVPHQTATIEGFPGLEFSEDDLGRYAELYEKGSERWSRSTMEEWLAGANDIMAKFTEIMDMVNLYKSLHTKLADEHSSLEQRANELRSASQGLVRDSGNIGGGLDSNNLDVLIY</sequence>